<evidence type="ECO:0000313" key="2">
    <source>
        <dbReference type="EMBL" id="BCK01858.1"/>
    </source>
</evidence>
<protein>
    <submittedName>
        <fullName evidence="2">ABC transporter permease</fullName>
    </submittedName>
</protein>
<feature type="transmembrane region" description="Helical" evidence="1">
    <location>
        <begin position="162"/>
        <end position="190"/>
    </location>
</feature>
<dbReference type="PANTHER" id="PTHR36832:SF2">
    <property type="entry name" value="INTEGRAL MEMBRANE PROTEIN"/>
    <property type="match status" value="1"/>
</dbReference>
<reference evidence="2 3" key="2">
    <citation type="submission" date="2020-08" db="EMBL/GenBank/DDBJ databases">
        <authorList>
            <person name="Ueki A."/>
            <person name="Tonouchi A."/>
        </authorList>
    </citation>
    <scope>NUCLEOTIDE SEQUENCE [LARGE SCALE GENOMIC DNA]</scope>
    <source>
        <strain evidence="2 3">CTTW</strain>
    </source>
</reference>
<name>A0A7M3SB90_9FIRM</name>
<dbReference type="AlphaFoldDB" id="A0A7M3SB90"/>
<dbReference type="EMBL" id="AP023368">
    <property type="protein sequence ID" value="BCK01858.1"/>
    <property type="molecule type" value="Genomic_DNA"/>
</dbReference>
<sequence length="283" mass="32031">MFGKSTSDNKLRMGSDIKKYLSFFRIRFTYGLTYRAAALAGIVTQFAWGTLEILMFKTFYVYNKAAFPMEFSALTSYIWLQQALLSIYMIWFFEVEIFDLIVSGNVAYELCRPISLYNMWFVRNMATRLSKAVLRAFPILIVAALLPKPYGLSLPKSPEAAGWFLLSLILAFLVVISFCMITYIICFYTISALGVRLLASAVSELLTGAVIPLPFFPEKIGKVISYLPFASMQNLPLRIYGGDIYGMELYRGILLQLFWCVALILIGRWMLARGISKVTVQGG</sequence>
<reference evidence="2 3" key="1">
    <citation type="submission" date="2020-08" db="EMBL/GenBank/DDBJ databases">
        <title>Draft genome sequencing of an Anaerocolumna strain isolated from anoxic soil subjected to BSD treatment.</title>
        <authorList>
            <person name="Uek A."/>
            <person name="Tonouchi A."/>
        </authorList>
    </citation>
    <scope>NUCLEOTIDE SEQUENCE [LARGE SCALE GENOMIC DNA]</scope>
    <source>
        <strain evidence="2 3">CTTW</strain>
    </source>
</reference>
<accession>A0A7M3SB90</accession>
<organism evidence="2 3">
    <name type="scientific">Anaerocolumna chitinilytica</name>
    <dbReference type="NCBI Taxonomy" id="1727145"/>
    <lineage>
        <taxon>Bacteria</taxon>
        <taxon>Bacillati</taxon>
        <taxon>Bacillota</taxon>
        <taxon>Clostridia</taxon>
        <taxon>Lachnospirales</taxon>
        <taxon>Lachnospiraceae</taxon>
        <taxon>Anaerocolumna</taxon>
    </lineage>
</organism>
<evidence type="ECO:0000256" key="1">
    <source>
        <dbReference type="SAM" id="Phobius"/>
    </source>
</evidence>
<gene>
    <name evidence="2" type="ORF">bsdcttw_48980</name>
</gene>
<feature type="transmembrane region" description="Helical" evidence="1">
    <location>
        <begin position="197"/>
        <end position="216"/>
    </location>
</feature>
<evidence type="ECO:0000313" key="3">
    <source>
        <dbReference type="Proteomes" id="UP000515703"/>
    </source>
</evidence>
<feature type="transmembrane region" description="Helical" evidence="1">
    <location>
        <begin position="253"/>
        <end position="271"/>
    </location>
</feature>
<proteinExistence type="predicted"/>
<feature type="transmembrane region" description="Helical" evidence="1">
    <location>
        <begin position="32"/>
        <end position="51"/>
    </location>
</feature>
<feature type="transmembrane region" description="Helical" evidence="1">
    <location>
        <begin position="132"/>
        <end position="150"/>
    </location>
</feature>
<keyword evidence="1" id="KW-1133">Transmembrane helix</keyword>
<dbReference type="KEGG" id="acht:bsdcttw_48980"/>
<keyword evidence="1" id="KW-0812">Transmembrane</keyword>
<feature type="transmembrane region" description="Helical" evidence="1">
    <location>
        <begin position="71"/>
        <end position="93"/>
    </location>
</feature>
<keyword evidence="3" id="KW-1185">Reference proteome</keyword>
<keyword evidence="1" id="KW-0472">Membrane</keyword>
<dbReference type="PANTHER" id="PTHR36832">
    <property type="entry name" value="SLR1174 PROTEIN-RELATED"/>
    <property type="match status" value="1"/>
</dbReference>
<dbReference type="RefSeq" id="WP_330602335.1">
    <property type="nucleotide sequence ID" value="NZ_AP023368.1"/>
</dbReference>
<dbReference type="Proteomes" id="UP000515703">
    <property type="component" value="Chromosome"/>
</dbReference>